<comment type="caution">
    <text evidence="1">The sequence shown here is derived from an EMBL/GenBank/DDBJ whole genome shotgun (WGS) entry which is preliminary data.</text>
</comment>
<gene>
    <name evidence="1" type="ORF">NLJ89_g5274</name>
</gene>
<dbReference type="AlphaFoldDB" id="A0A9W8K8I6"/>
<organism evidence="1 2">
    <name type="scientific">Agrocybe chaxingu</name>
    <dbReference type="NCBI Taxonomy" id="84603"/>
    <lineage>
        <taxon>Eukaryota</taxon>
        <taxon>Fungi</taxon>
        <taxon>Dikarya</taxon>
        <taxon>Basidiomycota</taxon>
        <taxon>Agaricomycotina</taxon>
        <taxon>Agaricomycetes</taxon>
        <taxon>Agaricomycetidae</taxon>
        <taxon>Agaricales</taxon>
        <taxon>Agaricineae</taxon>
        <taxon>Strophariaceae</taxon>
        <taxon>Agrocybe</taxon>
    </lineage>
</organism>
<name>A0A9W8K8I6_9AGAR</name>
<accession>A0A9W8K8I6</accession>
<evidence type="ECO:0000313" key="1">
    <source>
        <dbReference type="EMBL" id="KAJ3509334.1"/>
    </source>
</evidence>
<sequence>MFHRLYHENLSRMLRESRQPTISLPYPLASKKFSAPSKATPTMPSSYSICQSRQPNSMLGVLADPAKPHVVTGEVVELSLWRLA</sequence>
<dbReference type="Proteomes" id="UP001148786">
    <property type="component" value="Unassembled WGS sequence"/>
</dbReference>
<evidence type="ECO:0000313" key="2">
    <source>
        <dbReference type="Proteomes" id="UP001148786"/>
    </source>
</evidence>
<protein>
    <submittedName>
        <fullName evidence="1">Uncharacterized protein</fullName>
    </submittedName>
</protein>
<dbReference type="EMBL" id="JANKHO010000485">
    <property type="protein sequence ID" value="KAJ3509334.1"/>
    <property type="molecule type" value="Genomic_DNA"/>
</dbReference>
<keyword evidence="2" id="KW-1185">Reference proteome</keyword>
<reference evidence="1" key="1">
    <citation type="submission" date="2022-07" db="EMBL/GenBank/DDBJ databases">
        <title>Genome Sequence of Agrocybe chaxingu.</title>
        <authorList>
            <person name="Buettner E."/>
        </authorList>
    </citation>
    <scope>NUCLEOTIDE SEQUENCE</scope>
    <source>
        <strain evidence="1">MP-N11</strain>
    </source>
</reference>
<proteinExistence type="predicted"/>